<evidence type="ECO:0000256" key="1">
    <source>
        <dbReference type="SAM" id="Phobius"/>
    </source>
</evidence>
<dbReference type="STRING" id="1391653.AKJ08_2703"/>
<feature type="transmembrane region" description="Helical" evidence="1">
    <location>
        <begin position="139"/>
        <end position="162"/>
    </location>
</feature>
<dbReference type="Proteomes" id="UP000055590">
    <property type="component" value="Chromosome"/>
</dbReference>
<feature type="transmembrane region" description="Helical" evidence="1">
    <location>
        <begin position="49"/>
        <end position="73"/>
    </location>
</feature>
<dbReference type="AlphaFoldDB" id="A0A0K1PFX5"/>
<sequence>MDIQPHPILAIAGLFGLGVLHGVGADHLAALGTIAAKRGSLREALLVALRFGAGHAGVLAVGAGLCLLLGLAIPEAFERVAEISGGGVVALLGALAVIEATGVVRIHSHAHGVHDEHAHPHVHVGMEHRHAGHGHRHGATLVGALMAVSGLRGLLALVPAAAQRSPVVLGGSVLAFGVGVVVSMVIAALAGAGAAWLGGRAGLRPGARTVRGLVGAASFAVGVFWIVDAW</sequence>
<feature type="transmembrane region" description="Helical" evidence="1">
    <location>
        <begin position="174"/>
        <end position="197"/>
    </location>
</feature>
<keyword evidence="1" id="KW-0472">Membrane</keyword>
<dbReference type="KEGG" id="vin:AKJ08_2703"/>
<evidence type="ECO:0000313" key="3">
    <source>
        <dbReference type="Proteomes" id="UP000055590"/>
    </source>
</evidence>
<feature type="transmembrane region" description="Helical" evidence="1">
    <location>
        <begin position="209"/>
        <end position="227"/>
    </location>
</feature>
<protein>
    <submittedName>
        <fullName evidence="2">Nickel transporter UreH</fullName>
    </submittedName>
</protein>
<dbReference type="EMBL" id="CP012332">
    <property type="protein sequence ID" value="AKU92316.1"/>
    <property type="molecule type" value="Genomic_DNA"/>
</dbReference>
<reference evidence="2 3" key="1">
    <citation type="submission" date="2015-08" db="EMBL/GenBank/DDBJ databases">
        <authorList>
            <person name="Babu N.S."/>
            <person name="Beckwith C.J."/>
            <person name="Beseler K.G."/>
            <person name="Brison A."/>
            <person name="Carone J.V."/>
            <person name="Caskin T.P."/>
            <person name="Diamond M."/>
            <person name="Durham M.E."/>
            <person name="Foxe J.M."/>
            <person name="Go M."/>
            <person name="Henderson B.A."/>
            <person name="Jones I.B."/>
            <person name="McGettigan J.A."/>
            <person name="Micheletti S.J."/>
            <person name="Nasrallah M.E."/>
            <person name="Ortiz D."/>
            <person name="Piller C.R."/>
            <person name="Privatt S.R."/>
            <person name="Schneider S.L."/>
            <person name="Sharp S."/>
            <person name="Smith T.C."/>
            <person name="Stanton J.D."/>
            <person name="Ullery H.E."/>
            <person name="Wilson R.J."/>
            <person name="Serrano M.G."/>
            <person name="Buck G."/>
            <person name="Lee V."/>
            <person name="Wang Y."/>
            <person name="Carvalho R."/>
            <person name="Voegtly L."/>
            <person name="Shi R."/>
            <person name="Duckworth R."/>
            <person name="Johnson A."/>
            <person name="Loviza R."/>
            <person name="Walstead R."/>
            <person name="Shah Z."/>
            <person name="Kiflezghi M."/>
            <person name="Wade K."/>
            <person name="Ball S.L."/>
            <person name="Bradley K.W."/>
            <person name="Asai D.J."/>
            <person name="Bowman C.A."/>
            <person name="Russell D.A."/>
            <person name="Pope W.H."/>
            <person name="Jacobs-Sera D."/>
            <person name="Hendrix R.W."/>
            <person name="Hatfull G.F."/>
        </authorList>
    </citation>
    <scope>NUCLEOTIDE SEQUENCE [LARGE SCALE GENOMIC DNA]</scope>
    <source>
        <strain evidence="2 3">DSM 27710</strain>
    </source>
</reference>
<keyword evidence="3" id="KW-1185">Reference proteome</keyword>
<keyword evidence="1" id="KW-0812">Transmembrane</keyword>
<name>A0A0K1PFX5_9BACT</name>
<gene>
    <name evidence="2" type="ORF">AKJ08_2703</name>
</gene>
<proteinExistence type="predicted"/>
<organism evidence="2 3">
    <name type="scientific">Vulgatibacter incomptus</name>
    <dbReference type="NCBI Taxonomy" id="1391653"/>
    <lineage>
        <taxon>Bacteria</taxon>
        <taxon>Pseudomonadati</taxon>
        <taxon>Myxococcota</taxon>
        <taxon>Myxococcia</taxon>
        <taxon>Myxococcales</taxon>
        <taxon>Cystobacterineae</taxon>
        <taxon>Vulgatibacteraceae</taxon>
        <taxon>Vulgatibacter</taxon>
    </lineage>
</organism>
<keyword evidence="1" id="KW-1133">Transmembrane helix</keyword>
<accession>A0A0K1PFX5</accession>
<evidence type="ECO:0000313" key="2">
    <source>
        <dbReference type="EMBL" id="AKU92316.1"/>
    </source>
</evidence>